<dbReference type="Gene3D" id="3.40.50.1820">
    <property type="entry name" value="alpha/beta hydrolase"/>
    <property type="match status" value="1"/>
</dbReference>
<dbReference type="GO" id="GO:0006508">
    <property type="term" value="P:proteolysis"/>
    <property type="evidence" value="ECO:0007669"/>
    <property type="project" value="InterPro"/>
</dbReference>
<comment type="caution">
    <text evidence="4">The sequence shown here is derived from an EMBL/GenBank/DDBJ whole genome shotgun (WGS) entry which is preliminary data.</text>
</comment>
<dbReference type="GO" id="GO:0005576">
    <property type="term" value="C:extracellular region"/>
    <property type="evidence" value="ECO:0007669"/>
    <property type="project" value="UniProtKB-SubCell"/>
</dbReference>
<keyword evidence="3" id="KW-0964">Secreted</keyword>
<dbReference type="Proteomes" id="UP001280121">
    <property type="component" value="Unassembled WGS sequence"/>
</dbReference>
<evidence type="ECO:0000256" key="3">
    <source>
        <dbReference type="ARBA" id="ARBA00022525"/>
    </source>
</evidence>
<comment type="subcellular location">
    <subcellularLocation>
        <location evidence="1">Secreted</location>
    </subcellularLocation>
</comment>
<dbReference type="EMBL" id="JANJYI010000006">
    <property type="protein sequence ID" value="KAK2646037.1"/>
    <property type="molecule type" value="Genomic_DNA"/>
</dbReference>
<comment type="similarity">
    <text evidence="2">Belongs to the peptidase S10 family.</text>
</comment>
<dbReference type="InterPro" id="IPR018202">
    <property type="entry name" value="Ser_caboxypep_ser_AS"/>
</dbReference>
<name>A0AAD9WXI4_9ROSI</name>
<dbReference type="InterPro" id="IPR029058">
    <property type="entry name" value="AB_hydrolase_fold"/>
</dbReference>
<dbReference type="SUPFAM" id="SSF53474">
    <property type="entry name" value="alpha/beta-Hydrolases"/>
    <property type="match status" value="1"/>
</dbReference>
<gene>
    <name evidence="4" type="ORF">Ddye_021232</name>
</gene>
<evidence type="ECO:0000313" key="5">
    <source>
        <dbReference type="Proteomes" id="UP001280121"/>
    </source>
</evidence>
<dbReference type="InterPro" id="IPR001563">
    <property type="entry name" value="Peptidase_S10"/>
</dbReference>
<accession>A0AAD9WXI4</accession>
<evidence type="ECO:0000256" key="1">
    <source>
        <dbReference type="ARBA" id="ARBA00004613"/>
    </source>
</evidence>
<dbReference type="Pfam" id="PF00450">
    <property type="entry name" value="Peptidase_S10"/>
    <property type="match status" value="1"/>
</dbReference>
<protein>
    <recommendedName>
        <fullName evidence="6">Carboxypeptidase</fullName>
    </recommendedName>
</protein>
<evidence type="ECO:0000313" key="4">
    <source>
        <dbReference type="EMBL" id="KAK2646037.1"/>
    </source>
</evidence>
<evidence type="ECO:0008006" key="6">
    <source>
        <dbReference type="Google" id="ProtNLM"/>
    </source>
</evidence>
<reference evidence="4" key="1">
    <citation type="journal article" date="2023" name="Plant J.">
        <title>Genome sequences and population genomics provide insights into the demographic history, inbreeding, and mutation load of two 'living fossil' tree species of Dipteronia.</title>
        <authorList>
            <person name="Feng Y."/>
            <person name="Comes H.P."/>
            <person name="Chen J."/>
            <person name="Zhu S."/>
            <person name="Lu R."/>
            <person name="Zhang X."/>
            <person name="Li P."/>
            <person name="Qiu J."/>
            <person name="Olsen K.M."/>
            <person name="Qiu Y."/>
        </authorList>
    </citation>
    <scope>NUCLEOTIDE SEQUENCE</scope>
    <source>
        <strain evidence="4">KIB01</strain>
    </source>
</reference>
<organism evidence="4 5">
    <name type="scientific">Dipteronia dyeriana</name>
    <dbReference type="NCBI Taxonomy" id="168575"/>
    <lineage>
        <taxon>Eukaryota</taxon>
        <taxon>Viridiplantae</taxon>
        <taxon>Streptophyta</taxon>
        <taxon>Embryophyta</taxon>
        <taxon>Tracheophyta</taxon>
        <taxon>Spermatophyta</taxon>
        <taxon>Magnoliopsida</taxon>
        <taxon>eudicotyledons</taxon>
        <taxon>Gunneridae</taxon>
        <taxon>Pentapetalae</taxon>
        <taxon>rosids</taxon>
        <taxon>malvids</taxon>
        <taxon>Sapindales</taxon>
        <taxon>Sapindaceae</taxon>
        <taxon>Hippocastanoideae</taxon>
        <taxon>Acereae</taxon>
        <taxon>Dipteronia</taxon>
    </lineage>
</organism>
<evidence type="ECO:0000256" key="2">
    <source>
        <dbReference type="ARBA" id="ARBA00009431"/>
    </source>
</evidence>
<dbReference type="AlphaFoldDB" id="A0AAD9WXI4"/>
<proteinExistence type="inferred from homology"/>
<keyword evidence="5" id="KW-1185">Reference proteome</keyword>
<dbReference type="GO" id="GO:0004185">
    <property type="term" value="F:serine-type carboxypeptidase activity"/>
    <property type="evidence" value="ECO:0007669"/>
    <property type="project" value="InterPro"/>
</dbReference>
<dbReference type="PROSITE" id="PS00131">
    <property type="entry name" value="CARBOXYPEPT_SER_SER"/>
    <property type="match status" value="1"/>
</dbReference>
<sequence>MDELGRRQVLPPVRLRAYGGNMALQVPLLEWRAGLGPWSWHSISSLGDLDPNSMQRGKIRTPDGSQNGIVVLRYQAGVVVPRFQAGDTMMPRCQVGAEDSQEFLLNWSDCFSQYKGRDFYITGESYAGISDTDAVIPVTSTRYSITSPVEGELDGAAGRS</sequence>